<dbReference type="AlphaFoldDB" id="A0A7W6GDR1"/>
<dbReference type="EMBL" id="JACIDW010000045">
    <property type="protein sequence ID" value="MBB3967330.1"/>
    <property type="molecule type" value="Genomic_DNA"/>
</dbReference>
<protein>
    <submittedName>
        <fullName evidence="1">Uncharacterized protein</fullName>
    </submittedName>
</protein>
<dbReference type="Proteomes" id="UP000582090">
    <property type="component" value="Unassembled WGS sequence"/>
</dbReference>
<dbReference type="RefSeq" id="WP_183902741.1">
    <property type="nucleotide sequence ID" value="NZ_JACIDW010000045.1"/>
</dbReference>
<evidence type="ECO:0000313" key="2">
    <source>
        <dbReference type="Proteomes" id="UP000582090"/>
    </source>
</evidence>
<name>A0A7W6GDR1_9HYPH</name>
<reference evidence="1 2" key="1">
    <citation type="submission" date="2020-08" db="EMBL/GenBank/DDBJ databases">
        <title>Genomic Encyclopedia of Type Strains, Phase IV (KMG-IV): sequencing the most valuable type-strain genomes for metagenomic binning, comparative biology and taxonomic classification.</title>
        <authorList>
            <person name="Goeker M."/>
        </authorList>
    </citation>
    <scope>NUCLEOTIDE SEQUENCE [LARGE SCALE GENOMIC DNA]</scope>
    <source>
        <strain evidence="1 2">DSM 26575</strain>
    </source>
</reference>
<dbReference type="Gene3D" id="3.20.20.105">
    <property type="entry name" value="Queuine tRNA-ribosyltransferase-like"/>
    <property type="match status" value="1"/>
</dbReference>
<proteinExistence type="predicted"/>
<gene>
    <name evidence="1" type="ORF">GGQ67_005030</name>
</gene>
<organism evidence="1 2">
    <name type="scientific">Rhizobium metallidurans</name>
    <dbReference type="NCBI Taxonomy" id="1265931"/>
    <lineage>
        <taxon>Bacteria</taxon>
        <taxon>Pseudomonadati</taxon>
        <taxon>Pseudomonadota</taxon>
        <taxon>Alphaproteobacteria</taxon>
        <taxon>Hyphomicrobiales</taxon>
        <taxon>Rhizobiaceae</taxon>
        <taxon>Rhizobium/Agrobacterium group</taxon>
        <taxon>Rhizobium</taxon>
    </lineage>
</organism>
<dbReference type="InterPro" id="IPR036511">
    <property type="entry name" value="TGT-like_sf"/>
</dbReference>
<evidence type="ECO:0000313" key="1">
    <source>
        <dbReference type="EMBL" id="MBB3967330.1"/>
    </source>
</evidence>
<dbReference type="GO" id="GO:0006400">
    <property type="term" value="P:tRNA modification"/>
    <property type="evidence" value="ECO:0007669"/>
    <property type="project" value="InterPro"/>
</dbReference>
<dbReference type="SUPFAM" id="SSF51713">
    <property type="entry name" value="tRNA-guanine transglycosylase"/>
    <property type="match status" value="1"/>
</dbReference>
<keyword evidence="2" id="KW-1185">Reference proteome</keyword>
<sequence>MNFDRLWADYARYLPAPNENFVKFAEQSSSTALKSRLPTGVLARHLNFLKPSSPLFSWPDILFTATFAVDKTADTIITRRDRQTSFVLGDSGGFSMISGAIKHSMASWREATLRWQERDCDVGIIVDVPTRAIEVPASGFKSFQQCLDQTIRNAEFAINARSRSDLKLLAVYQGRTKAEADRWADVMQRYQLQFEGMAIAGHTRLNIHEWVPRLIGMIERGTFETVRHIHFLGTAQPKFAVLATALQRALRRHVRTDINVTFDSSTSFTFVQKYGQITTGLDAGSFRMTEHIMPSRPADFEPSAPFPYRGPLADRCRLGDFMPGTDPAKNPADSVGNNMLSHHSVYAELSAILQANRLVDMAQAGKNSLVPHGIALAVDRIDRAFACDGKAVADLQGIFRKPENTMVAVSTDRADDFQPTGV</sequence>
<comment type="caution">
    <text evidence="1">The sequence shown here is derived from an EMBL/GenBank/DDBJ whole genome shotgun (WGS) entry which is preliminary data.</text>
</comment>
<accession>A0A7W6GDR1</accession>